<dbReference type="SUPFAM" id="SSF53474">
    <property type="entry name" value="alpha/beta-Hydrolases"/>
    <property type="match status" value="1"/>
</dbReference>
<protein>
    <submittedName>
        <fullName evidence="2">Alpha/beta hydrolase</fullName>
    </submittedName>
</protein>
<sequence length="225" mass="25870">MKVNQRTTFINEKEVQYTHIETGSPVVCFMFSGAGYTYEKPLFYYSTMTMLQNQYDVVHIHYSYGQDVIKFPLIDITKIIVNDVNHIITEVFKNHRYQETVFLGKSLGTIPIINGLMKIDMNMNSKMILLTPLLKFDSIFEALLSSNHSTLIVIGDKDPHYISRKIQEIENKTNIKIEKVPKANHSLDIEPFNTSKSITVLENVMKRIDKFLKYNSNSANGCDSS</sequence>
<evidence type="ECO:0000313" key="3">
    <source>
        <dbReference type="Proteomes" id="UP000260457"/>
    </source>
</evidence>
<name>A0ABM6XQV2_9BACI</name>
<dbReference type="Gene3D" id="3.40.50.1820">
    <property type="entry name" value="alpha/beta hydrolase"/>
    <property type="match status" value="1"/>
</dbReference>
<proteinExistence type="predicted"/>
<feature type="domain" description="KANL3/Tex30 alpha/beta hydrolase-like" evidence="1">
    <location>
        <begin position="33"/>
        <end position="212"/>
    </location>
</feature>
<evidence type="ECO:0000313" key="2">
    <source>
        <dbReference type="EMBL" id="AXN40862.1"/>
    </source>
</evidence>
<dbReference type="InterPro" id="IPR029058">
    <property type="entry name" value="AB_hydrolase_fold"/>
</dbReference>
<dbReference type="InterPro" id="IPR046879">
    <property type="entry name" value="KANL3/Tex30_Abhydrolase"/>
</dbReference>
<keyword evidence="2" id="KW-0378">Hydrolase</keyword>
<dbReference type="RefSeq" id="WP_116821896.1">
    <property type="nucleotide sequence ID" value="NZ_CP030926.1"/>
</dbReference>
<accession>A0ABM6XQV2</accession>
<dbReference type="PIRSF" id="PIRSF033634">
    <property type="entry name" value="UCP033634"/>
    <property type="match status" value="1"/>
</dbReference>
<gene>
    <name evidence="2" type="ORF">DTO10_22455</name>
</gene>
<organism evidence="2 3">
    <name type="scientific">Peribacillus butanolivorans</name>
    <dbReference type="NCBI Taxonomy" id="421767"/>
    <lineage>
        <taxon>Bacteria</taxon>
        <taxon>Bacillati</taxon>
        <taxon>Bacillota</taxon>
        <taxon>Bacilli</taxon>
        <taxon>Bacillales</taxon>
        <taxon>Bacillaceae</taxon>
        <taxon>Peribacillus</taxon>
    </lineage>
</organism>
<evidence type="ECO:0000259" key="1">
    <source>
        <dbReference type="Pfam" id="PF20408"/>
    </source>
</evidence>
<keyword evidence="3" id="KW-1185">Reference proteome</keyword>
<dbReference type="GO" id="GO:0016787">
    <property type="term" value="F:hydrolase activity"/>
    <property type="evidence" value="ECO:0007669"/>
    <property type="project" value="UniProtKB-KW"/>
</dbReference>
<dbReference type="Pfam" id="PF20408">
    <property type="entry name" value="Abhydrolase_11"/>
    <property type="match status" value="1"/>
</dbReference>
<dbReference type="EMBL" id="CP030926">
    <property type="protein sequence ID" value="AXN40862.1"/>
    <property type="molecule type" value="Genomic_DNA"/>
</dbReference>
<dbReference type="InterPro" id="IPR017018">
    <property type="entry name" value="UCP033634"/>
</dbReference>
<dbReference type="Proteomes" id="UP000260457">
    <property type="component" value="Chromosome"/>
</dbReference>
<reference evidence="2 3" key="1">
    <citation type="submission" date="2018-07" db="EMBL/GenBank/DDBJ databases">
        <title>The molecular basis for the intramolecular migration of carboxyl group in the catabolism of para-hydroxybenzoate via gentisate.</title>
        <authorList>
            <person name="Zhao H."/>
            <person name="Xu Y."/>
            <person name="Lin S."/>
            <person name="Spain J.C."/>
            <person name="Zhou N.-Y."/>
        </authorList>
    </citation>
    <scope>NUCLEOTIDE SEQUENCE [LARGE SCALE GENOMIC DNA]</scope>
    <source>
        <strain evidence="2 3">PHB-7a</strain>
    </source>
</reference>